<dbReference type="AlphaFoldDB" id="A0A7N0T2S8"/>
<organism evidence="11 12">
    <name type="scientific">Kalanchoe fedtschenkoi</name>
    <name type="common">Lavender scallops</name>
    <name type="synonym">South American air plant</name>
    <dbReference type="NCBI Taxonomy" id="63787"/>
    <lineage>
        <taxon>Eukaryota</taxon>
        <taxon>Viridiplantae</taxon>
        <taxon>Streptophyta</taxon>
        <taxon>Embryophyta</taxon>
        <taxon>Tracheophyta</taxon>
        <taxon>Spermatophyta</taxon>
        <taxon>Magnoliopsida</taxon>
        <taxon>eudicotyledons</taxon>
        <taxon>Gunneridae</taxon>
        <taxon>Pentapetalae</taxon>
        <taxon>Saxifragales</taxon>
        <taxon>Crassulaceae</taxon>
        <taxon>Kalanchoe</taxon>
    </lineage>
</organism>
<dbReference type="Pfam" id="PF00560">
    <property type="entry name" value="LRR_1"/>
    <property type="match status" value="2"/>
</dbReference>
<evidence type="ECO:0000256" key="1">
    <source>
        <dbReference type="ARBA" id="ARBA00004370"/>
    </source>
</evidence>
<keyword evidence="2" id="KW-0433">Leucine-rich repeat</keyword>
<feature type="chain" id="PRO_5029553250" description="Leucine-rich repeat-containing N-terminal plant-type domain-containing protein" evidence="9">
    <location>
        <begin position="32"/>
        <end position="443"/>
    </location>
</feature>
<protein>
    <recommendedName>
        <fullName evidence="10">Leucine-rich repeat-containing N-terminal plant-type domain-containing protein</fullName>
    </recommendedName>
</protein>
<evidence type="ECO:0000256" key="3">
    <source>
        <dbReference type="ARBA" id="ARBA00022692"/>
    </source>
</evidence>
<dbReference type="SUPFAM" id="SSF52058">
    <property type="entry name" value="L domain-like"/>
    <property type="match status" value="1"/>
</dbReference>
<reference evidence="11" key="1">
    <citation type="submission" date="2021-01" db="UniProtKB">
        <authorList>
            <consortium name="EnsemblPlants"/>
        </authorList>
    </citation>
    <scope>IDENTIFICATION</scope>
</reference>
<dbReference type="FunFam" id="3.80.10.10:FF:000041">
    <property type="entry name" value="LRR receptor-like serine/threonine-protein kinase ERECTA"/>
    <property type="match status" value="1"/>
</dbReference>
<sequence>MKTPVVAFPRIHYSSLLLLLPLVILSATSHSLNPPPLSLSPVDLSALRAIRATLADVPGGATNFFSTWDFTAPDPCTSFAGITCSPDHPSSSSSSSTLRVSTLTLGTGRSDSPGLLGSLSESISLLTELSQLVLFPGRVSGTLPSQLGFLPNLRVLSITSNALTGRIPDSFSLLANLHTLDLSRNRLTGFIPHTLMALPRLKVLILSSNRLSGDLPAFSNSGLLHLDLRNNRIGGTLIRPPPAAPALSLRYLSLSNNVMWGPLDSGLLESLSELVFLDLSMNRFTGPIPPSVFNSPSLFLQRNSFSGALLTPPDSSSSGPIGGPGSVADLSHNRLSGSLPEALAGVETLYLNNNRFTGNVAQSYVESVYGGRMKTLYLQHNYISEFPVELGMALPDSASLCVSYNCMVPPPALTVSCPASAGSQIRRPVAQCTLFNSRTTGHR</sequence>
<dbReference type="Pfam" id="PF08263">
    <property type="entry name" value="LRRNT_2"/>
    <property type="match status" value="1"/>
</dbReference>
<dbReference type="InterPro" id="IPR032675">
    <property type="entry name" value="LRR_dom_sf"/>
</dbReference>
<evidence type="ECO:0000313" key="12">
    <source>
        <dbReference type="Proteomes" id="UP000594263"/>
    </source>
</evidence>
<evidence type="ECO:0000256" key="6">
    <source>
        <dbReference type="ARBA" id="ARBA00022989"/>
    </source>
</evidence>
<evidence type="ECO:0000259" key="10">
    <source>
        <dbReference type="Pfam" id="PF08263"/>
    </source>
</evidence>
<keyword evidence="4 9" id="KW-0732">Signal</keyword>
<dbReference type="InterPro" id="IPR013210">
    <property type="entry name" value="LRR_N_plant-typ"/>
</dbReference>
<proteinExistence type="predicted"/>
<dbReference type="InterPro" id="IPR053213">
    <property type="entry name" value="RLP29"/>
</dbReference>
<dbReference type="Proteomes" id="UP000594263">
    <property type="component" value="Unplaced"/>
</dbReference>
<evidence type="ECO:0000256" key="8">
    <source>
        <dbReference type="ARBA" id="ARBA00023180"/>
    </source>
</evidence>
<keyword evidence="12" id="KW-1185">Reference proteome</keyword>
<dbReference type="OMA" id="SYNCMDP"/>
<dbReference type="PANTHER" id="PTHR48009">
    <property type="entry name" value="LEUCINE-RICH REPEAT (LRR) FAMILY PROTEIN"/>
    <property type="match status" value="1"/>
</dbReference>
<dbReference type="GO" id="GO:0016020">
    <property type="term" value="C:membrane"/>
    <property type="evidence" value="ECO:0007669"/>
    <property type="project" value="UniProtKB-SubCell"/>
</dbReference>
<keyword evidence="7" id="KW-0472">Membrane</keyword>
<evidence type="ECO:0000256" key="4">
    <source>
        <dbReference type="ARBA" id="ARBA00022729"/>
    </source>
</evidence>
<evidence type="ECO:0000256" key="5">
    <source>
        <dbReference type="ARBA" id="ARBA00022737"/>
    </source>
</evidence>
<evidence type="ECO:0000313" key="11">
    <source>
        <dbReference type="EnsemblPlants" id="Kaladp0019s0095.1.v1.1.CDS.1"/>
    </source>
</evidence>
<comment type="subcellular location">
    <subcellularLocation>
        <location evidence="1">Membrane</location>
    </subcellularLocation>
</comment>
<keyword evidence="6" id="KW-1133">Transmembrane helix</keyword>
<keyword evidence="8" id="KW-0325">Glycoprotein</keyword>
<dbReference type="EnsemblPlants" id="Kaladp0019s0095.1.v1.1">
    <property type="protein sequence ID" value="Kaladp0019s0095.1.v1.1.CDS.1"/>
    <property type="gene ID" value="Kaladp0019s0095.v1.1"/>
</dbReference>
<dbReference type="InterPro" id="IPR001611">
    <property type="entry name" value="Leu-rich_rpt"/>
</dbReference>
<keyword evidence="5" id="KW-0677">Repeat</keyword>
<evidence type="ECO:0000256" key="9">
    <source>
        <dbReference type="SAM" id="SignalP"/>
    </source>
</evidence>
<dbReference type="Gene3D" id="3.80.10.10">
    <property type="entry name" value="Ribonuclease Inhibitor"/>
    <property type="match status" value="2"/>
</dbReference>
<name>A0A7N0T2S8_KALFE</name>
<evidence type="ECO:0000256" key="2">
    <source>
        <dbReference type="ARBA" id="ARBA00022614"/>
    </source>
</evidence>
<dbReference type="PANTHER" id="PTHR48009:SF1">
    <property type="entry name" value="LEUCINE-RICH REPEAT (LRR) FAMILY PROTEIN"/>
    <property type="match status" value="1"/>
</dbReference>
<feature type="signal peptide" evidence="9">
    <location>
        <begin position="1"/>
        <end position="31"/>
    </location>
</feature>
<dbReference type="InterPro" id="IPR003591">
    <property type="entry name" value="Leu-rich_rpt_typical-subtyp"/>
</dbReference>
<evidence type="ECO:0000256" key="7">
    <source>
        <dbReference type="ARBA" id="ARBA00023136"/>
    </source>
</evidence>
<dbReference type="PRINTS" id="PR00019">
    <property type="entry name" value="LEURICHRPT"/>
</dbReference>
<dbReference type="Gramene" id="Kaladp0019s0095.1.v1.1">
    <property type="protein sequence ID" value="Kaladp0019s0095.1.v1.1.CDS.1"/>
    <property type="gene ID" value="Kaladp0019s0095.v1.1"/>
</dbReference>
<keyword evidence="3" id="KW-0812">Transmembrane</keyword>
<dbReference type="SMART" id="SM00369">
    <property type="entry name" value="LRR_TYP"/>
    <property type="match status" value="5"/>
</dbReference>
<accession>A0A7N0T2S8</accession>
<dbReference type="Pfam" id="PF13855">
    <property type="entry name" value="LRR_8"/>
    <property type="match status" value="1"/>
</dbReference>
<feature type="domain" description="Leucine-rich repeat-containing N-terminal plant-type" evidence="10">
    <location>
        <begin position="43"/>
        <end position="85"/>
    </location>
</feature>